<accession>A0A5C8ZNA0</accession>
<dbReference type="AlphaFoldDB" id="A0A5C8ZNA0"/>
<evidence type="ECO:0000259" key="1">
    <source>
        <dbReference type="Pfam" id="PF20275"/>
    </source>
</evidence>
<dbReference type="EMBL" id="VRYZ01000010">
    <property type="protein sequence ID" value="TXS89210.1"/>
    <property type="molecule type" value="Genomic_DNA"/>
</dbReference>
<feature type="domain" description="ABC-three component systems C-terminal" evidence="1">
    <location>
        <begin position="109"/>
        <end position="249"/>
    </location>
</feature>
<proteinExistence type="predicted"/>
<keyword evidence="3" id="KW-1185">Reference proteome</keyword>
<dbReference type="OrthoDB" id="9052589at2"/>
<dbReference type="InterPro" id="IPR046919">
    <property type="entry name" value="ABC-3C_CTD10"/>
</dbReference>
<organism evidence="2 3">
    <name type="scientific">Parahaliea aestuarii</name>
    <dbReference type="NCBI Taxonomy" id="1852021"/>
    <lineage>
        <taxon>Bacteria</taxon>
        <taxon>Pseudomonadati</taxon>
        <taxon>Pseudomonadota</taxon>
        <taxon>Gammaproteobacteria</taxon>
        <taxon>Cellvibrionales</taxon>
        <taxon>Halieaceae</taxon>
        <taxon>Parahaliea</taxon>
    </lineage>
</organism>
<dbReference type="RefSeq" id="WP_148065961.1">
    <property type="nucleotide sequence ID" value="NZ_VRYZ01000010.1"/>
</dbReference>
<protein>
    <recommendedName>
        <fullName evidence="1">ABC-three component systems C-terminal domain-containing protein</fullName>
    </recommendedName>
</protein>
<dbReference type="Pfam" id="PF20275">
    <property type="entry name" value="CTD10"/>
    <property type="match status" value="1"/>
</dbReference>
<dbReference type="Proteomes" id="UP000321933">
    <property type="component" value="Unassembled WGS sequence"/>
</dbReference>
<evidence type="ECO:0000313" key="3">
    <source>
        <dbReference type="Proteomes" id="UP000321933"/>
    </source>
</evidence>
<comment type="caution">
    <text evidence="2">The sequence shown here is derived from an EMBL/GenBank/DDBJ whole genome shotgun (WGS) entry which is preliminary data.</text>
</comment>
<evidence type="ECO:0000313" key="2">
    <source>
        <dbReference type="EMBL" id="TXS89210.1"/>
    </source>
</evidence>
<sequence>MKRLFALSGNQCAFPGCTKVMVNPANAKDSNICHIEAANEDGERYNPNMSDRERADYGNLILLCVQHHDETNDVDRFPVEKLLEMKRQHESNQMTRRLNQNPSMLANTISAIAGIDTNSKFEQESLNSFSVRDKIKHNSIKRNVSMIDEYKVYHQRLNTLYDELESQGSIKKESLLNNVRGTYTQVIGNIVMDSPNRLEIIQENSDKIIDEVFEILYSKLAESEFWEEDIIFGLRLILVDAFMRCKILEEPS</sequence>
<reference evidence="2 3" key="1">
    <citation type="submission" date="2019-08" db="EMBL/GenBank/DDBJ databases">
        <title>Parahaliea maris sp. nov., isolated from the surface seawater.</title>
        <authorList>
            <person name="Liu Y."/>
        </authorList>
    </citation>
    <scope>NUCLEOTIDE SEQUENCE [LARGE SCALE GENOMIC DNA]</scope>
    <source>
        <strain evidence="2 3">S2-26</strain>
    </source>
</reference>
<name>A0A5C8ZNA0_9GAMM</name>
<gene>
    <name evidence="2" type="ORF">FVW59_18995</name>
</gene>